<evidence type="ECO:0000259" key="1">
    <source>
        <dbReference type="SMART" id="SM00507"/>
    </source>
</evidence>
<reference evidence="2 3" key="2">
    <citation type="submission" date="2021-03" db="EMBL/GenBank/DDBJ databases">
        <title>P. granadensis CT364 genome publication.</title>
        <authorList>
            <person name="Stach J."/>
            <person name="Montero-Calasanz Md.C."/>
        </authorList>
    </citation>
    <scope>NUCLEOTIDE SEQUENCE [LARGE SCALE GENOMIC DNA]</scope>
    <source>
        <strain evidence="2 3">CT364</strain>
    </source>
</reference>
<dbReference type="SMART" id="SM00507">
    <property type="entry name" value="HNHc"/>
    <property type="match status" value="1"/>
</dbReference>
<keyword evidence="2" id="KW-0540">Nuclease</keyword>
<proteinExistence type="predicted"/>
<keyword evidence="2" id="KW-0255">Endonuclease</keyword>
<dbReference type="Proteomes" id="UP000663686">
    <property type="component" value="Chromosome"/>
</dbReference>
<dbReference type="RefSeq" id="WP_203420777.1">
    <property type="nucleotide sequence ID" value="NZ_CP069352.1"/>
</dbReference>
<organism evidence="2 3">
    <name type="scientific">Pseudomonas granadensis</name>
    <dbReference type="NCBI Taxonomy" id="1421430"/>
    <lineage>
        <taxon>Bacteria</taxon>
        <taxon>Pseudomonadati</taxon>
        <taxon>Pseudomonadota</taxon>
        <taxon>Gammaproteobacteria</taxon>
        <taxon>Pseudomonadales</taxon>
        <taxon>Pseudomonadaceae</taxon>
        <taxon>Pseudomonas</taxon>
    </lineage>
</organism>
<accession>A0ABX7GIP7</accession>
<feature type="domain" description="HNH nuclease" evidence="1">
    <location>
        <begin position="234"/>
        <end position="292"/>
    </location>
</feature>
<evidence type="ECO:0000313" key="3">
    <source>
        <dbReference type="Proteomes" id="UP000663686"/>
    </source>
</evidence>
<sequence>MDTALQALRPMGKWMIIDCVQEAGIDISAWSFRRKDGQPVALPQSNGGYCYEWSFRSNDRSIFLLCVWFEELRVDIRGRINFSGNLVAYADTLIRRLEKDPKNRNRTIKDPRISRAQHFNSTVQLAYLNSVPVRVVIVSGPVREIEDISSGNDRAVGRYLDGESWAVEQFDQDTGAFVLVRGSSSYQPLEIIGGGADTVSLSDVDVQVVSDQFLKENRSDAYTYNGIQRYRDPKVRELVLARSKGVCELTMVPGFKMANGGFYLETHHVVPLSEGGADTVENVIALSADAHRQAHYGADRDRLRRQCLEIVAERLKSL</sequence>
<evidence type="ECO:0000313" key="2">
    <source>
        <dbReference type="EMBL" id="QRK85226.1"/>
    </source>
</evidence>
<gene>
    <name evidence="2" type="ORF">JN757_05485</name>
</gene>
<dbReference type="CDD" id="cd00085">
    <property type="entry name" value="HNHc"/>
    <property type="match status" value="1"/>
</dbReference>
<keyword evidence="2" id="KW-0378">Hydrolase</keyword>
<dbReference type="Gene3D" id="1.10.30.50">
    <property type="match status" value="1"/>
</dbReference>
<reference evidence="2 3" key="1">
    <citation type="submission" date="2021-02" db="EMBL/GenBank/DDBJ databases">
        <authorList>
            <person name="Cea Torrescassana E."/>
        </authorList>
    </citation>
    <scope>NUCLEOTIDE SEQUENCE [LARGE SCALE GENOMIC DNA]</scope>
    <source>
        <strain evidence="2 3">CT364</strain>
    </source>
</reference>
<keyword evidence="3" id="KW-1185">Reference proteome</keyword>
<dbReference type="GO" id="GO:0004519">
    <property type="term" value="F:endonuclease activity"/>
    <property type="evidence" value="ECO:0007669"/>
    <property type="project" value="UniProtKB-KW"/>
</dbReference>
<dbReference type="Pfam" id="PF01844">
    <property type="entry name" value="HNH"/>
    <property type="match status" value="1"/>
</dbReference>
<dbReference type="InterPro" id="IPR003615">
    <property type="entry name" value="HNH_nuc"/>
</dbReference>
<protein>
    <submittedName>
        <fullName evidence="2">HNH endonuclease</fullName>
    </submittedName>
</protein>
<dbReference type="EMBL" id="CP069352">
    <property type="protein sequence ID" value="QRK85226.1"/>
    <property type="molecule type" value="Genomic_DNA"/>
</dbReference>
<name>A0ABX7GIP7_9PSED</name>
<dbReference type="InterPro" id="IPR002711">
    <property type="entry name" value="HNH"/>
</dbReference>